<name>A0A7X5ZRV4_9PSEU</name>
<accession>A0A7X5ZRV4</accession>
<dbReference type="AlphaFoldDB" id="A0A7X5ZRV4"/>
<keyword evidence="2" id="KW-1185">Reference proteome</keyword>
<dbReference type="RefSeq" id="WP_167171931.1">
    <property type="nucleotide sequence ID" value="NZ_JAAOYM010000001.1"/>
</dbReference>
<evidence type="ECO:0000313" key="2">
    <source>
        <dbReference type="Proteomes" id="UP000545493"/>
    </source>
</evidence>
<evidence type="ECO:0008006" key="3">
    <source>
        <dbReference type="Google" id="ProtNLM"/>
    </source>
</evidence>
<reference evidence="1 2" key="1">
    <citation type="submission" date="2020-03" db="EMBL/GenBank/DDBJ databases">
        <title>Sequencing the genomes of 1000 actinobacteria strains.</title>
        <authorList>
            <person name="Klenk H.-P."/>
        </authorList>
    </citation>
    <scope>NUCLEOTIDE SEQUENCE [LARGE SCALE GENOMIC DNA]</scope>
    <source>
        <strain evidence="1 2">DSM 45685</strain>
    </source>
</reference>
<comment type="caution">
    <text evidence="1">The sequence shown here is derived from an EMBL/GenBank/DDBJ whole genome shotgun (WGS) entry which is preliminary data.</text>
</comment>
<dbReference type="SUPFAM" id="SSF54909">
    <property type="entry name" value="Dimeric alpha+beta barrel"/>
    <property type="match status" value="1"/>
</dbReference>
<proteinExistence type="predicted"/>
<gene>
    <name evidence="1" type="ORF">FHU38_003089</name>
</gene>
<protein>
    <recommendedName>
        <fullName evidence="3">DUF1330 domain-containing protein</fullName>
    </recommendedName>
</protein>
<sequence>MAVTYLLLARLPEGGLAAFDAYERAVLPLLAEYGGRLERRLRTLDDRVEAHLITFPDSEDLAAYRADPRRLEAAPLLESSGAAVELLAVREV</sequence>
<evidence type="ECO:0000313" key="1">
    <source>
        <dbReference type="EMBL" id="NIJ12745.1"/>
    </source>
</evidence>
<dbReference type="Proteomes" id="UP000545493">
    <property type="component" value="Unassembled WGS sequence"/>
</dbReference>
<dbReference type="EMBL" id="JAAOYM010000001">
    <property type="protein sequence ID" value="NIJ12745.1"/>
    <property type="molecule type" value="Genomic_DNA"/>
</dbReference>
<organism evidence="1 2">
    <name type="scientific">Saccharomonospora amisosensis</name>
    <dbReference type="NCBI Taxonomy" id="1128677"/>
    <lineage>
        <taxon>Bacteria</taxon>
        <taxon>Bacillati</taxon>
        <taxon>Actinomycetota</taxon>
        <taxon>Actinomycetes</taxon>
        <taxon>Pseudonocardiales</taxon>
        <taxon>Pseudonocardiaceae</taxon>
        <taxon>Saccharomonospora</taxon>
    </lineage>
</organism>
<dbReference type="InterPro" id="IPR011008">
    <property type="entry name" value="Dimeric_a/b-barrel"/>
</dbReference>